<dbReference type="PANTHER" id="PTHR43155">
    <property type="entry name" value="CYCLIC DI-GMP PHOSPHODIESTERASE PA4108-RELATED"/>
    <property type="match status" value="1"/>
</dbReference>
<dbReference type="HOGENOM" id="CLU_010403_1_0_4"/>
<evidence type="ECO:0000256" key="1">
    <source>
        <dbReference type="SAM" id="Phobius"/>
    </source>
</evidence>
<dbReference type="Gene3D" id="3.30.450.40">
    <property type="match status" value="1"/>
</dbReference>
<dbReference type="eggNOG" id="COG2206">
    <property type="taxonomic scope" value="Bacteria"/>
</dbReference>
<dbReference type="PROSITE" id="PS51832">
    <property type="entry name" value="HD_GYP"/>
    <property type="match status" value="1"/>
</dbReference>
<dbReference type="GO" id="GO:0016020">
    <property type="term" value="C:membrane"/>
    <property type="evidence" value="ECO:0007669"/>
    <property type="project" value="InterPro"/>
</dbReference>
<dbReference type="Pfam" id="PF00672">
    <property type="entry name" value="HAMP"/>
    <property type="match status" value="1"/>
</dbReference>
<protein>
    <submittedName>
        <fullName evidence="4">Metal dependent phosphohydrolase</fullName>
    </submittedName>
</protein>
<dbReference type="SUPFAM" id="SSF55781">
    <property type="entry name" value="GAF domain-like"/>
    <property type="match status" value="1"/>
</dbReference>
<evidence type="ECO:0000313" key="4">
    <source>
        <dbReference type="EMBL" id="ACV37103.1"/>
    </source>
</evidence>
<name>C7RLF4_ACCRE</name>
<dbReference type="InterPro" id="IPR003660">
    <property type="entry name" value="HAMP_dom"/>
</dbReference>
<dbReference type="Gene3D" id="1.10.3210.10">
    <property type="entry name" value="Hypothetical protein af1432"/>
    <property type="match status" value="2"/>
</dbReference>
<dbReference type="SUPFAM" id="SSF109604">
    <property type="entry name" value="HD-domain/PDEase-like"/>
    <property type="match status" value="2"/>
</dbReference>
<proteinExistence type="predicted"/>
<dbReference type="EMBL" id="CP001715">
    <property type="protein sequence ID" value="ACV37103.1"/>
    <property type="molecule type" value="Genomic_DNA"/>
</dbReference>
<dbReference type="SMART" id="SM00471">
    <property type="entry name" value="HDc"/>
    <property type="match status" value="1"/>
</dbReference>
<keyword evidence="1" id="KW-0812">Transmembrane</keyword>
<dbReference type="InterPro" id="IPR029016">
    <property type="entry name" value="GAF-like_dom_sf"/>
</dbReference>
<dbReference type="InterPro" id="IPR003607">
    <property type="entry name" value="HD/PDEase_dom"/>
</dbReference>
<dbReference type="CDD" id="cd00077">
    <property type="entry name" value="HDc"/>
    <property type="match status" value="2"/>
</dbReference>
<keyword evidence="1" id="KW-1133">Transmembrane helix</keyword>
<keyword evidence="1" id="KW-0472">Membrane</keyword>
<evidence type="ECO:0000259" key="3">
    <source>
        <dbReference type="PROSITE" id="PS51832"/>
    </source>
</evidence>
<dbReference type="eggNOG" id="COG3437">
    <property type="taxonomic scope" value="Bacteria"/>
</dbReference>
<dbReference type="GO" id="GO:0008081">
    <property type="term" value="F:phosphoric diester hydrolase activity"/>
    <property type="evidence" value="ECO:0007669"/>
    <property type="project" value="UniProtKB-ARBA"/>
</dbReference>
<accession>C7RLF4</accession>
<dbReference type="GO" id="GO:0007165">
    <property type="term" value="P:signal transduction"/>
    <property type="evidence" value="ECO:0007669"/>
    <property type="project" value="InterPro"/>
</dbReference>
<dbReference type="SMART" id="SM00304">
    <property type="entry name" value="HAMP"/>
    <property type="match status" value="1"/>
</dbReference>
<keyword evidence="4" id="KW-0378">Hydrolase</keyword>
<feature type="domain" description="HAMP" evidence="2">
    <location>
        <begin position="371"/>
        <end position="424"/>
    </location>
</feature>
<gene>
    <name evidence="4" type="ordered locus">CAP2UW1_3853</name>
</gene>
<reference evidence="4" key="1">
    <citation type="submission" date="2009-08" db="EMBL/GenBank/DDBJ databases">
        <authorList>
            <consortium name="US DOE Joint Genome Institute"/>
            <person name="Lucas S."/>
            <person name="Copeland A."/>
            <person name="Lapidus A."/>
            <person name="Glavina del Rio T."/>
            <person name="Dalin E."/>
            <person name="Tice H."/>
            <person name="Bruce D."/>
            <person name="Barry K."/>
            <person name="Pitluck S."/>
            <person name="Lowry S."/>
            <person name="Larimer F."/>
            <person name="Land M."/>
            <person name="Hauser L."/>
            <person name="Kyrpides N."/>
            <person name="Ivanova N."/>
            <person name="McMahon K.D."/>
            <person name="Hugenholtz P."/>
        </authorList>
    </citation>
    <scope>NUCLEOTIDE SEQUENCE</scope>
    <source>
        <strain evidence="4">UW-1</strain>
    </source>
</reference>
<dbReference type="AlphaFoldDB" id="C7RLF4"/>
<dbReference type="eggNOG" id="COG2770">
    <property type="taxonomic scope" value="Bacteria"/>
</dbReference>
<dbReference type="KEGG" id="app:CAP2UW1_3853"/>
<dbReference type="PANTHER" id="PTHR43155:SF2">
    <property type="entry name" value="CYCLIC DI-GMP PHOSPHODIESTERASE PA4108"/>
    <property type="match status" value="1"/>
</dbReference>
<reference evidence="4" key="2">
    <citation type="submission" date="2009-09" db="EMBL/GenBank/DDBJ databases">
        <title>Complete sequence of chromosome of Candidatus Accumulibacter phosphatis clade IIA str. UW-1.</title>
        <authorList>
            <consortium name="US DOE Joint Genome Institute"/>
            <person name="Martin H.G."/>
            <person name="Ivanova N."/>
            <person name="Kunin V."/>
            <person name="Warnecke F."/>
            <person name="Barry K."/>
            <person name="He S."/>
            <person name="Salamov A."/>
            <person name="Szeto E."/>
            <person name="Dalin E."/>
            <person name="Pangilinan J.L."/>
            <person name="Lapidus A."/>
            <person name="Lowry S."/>
            <person name="Kyrpides N.C."/>
            <person name="McMahon K.D."/>
            <person name="Hugenholtz P."/>
        </authorList>
    </citation>
    <scope>NUCLEOTIDE SEQUENCE [LARGE SCALE GENOMIC DNA]</scope>
    <source>
        <strain evidence="4">UW-1</strain>
    </source>
</reference>
<dbReference type="InterPro" id="IPR037522">
    <property type="entry name" value="HD_GYP_dom"/>
</dbReference>
<feature type="transmembrane region" description="Helical" evidence="1">
    <location>
        <begin position="7"/>
        <end position="31"/>
    </location>
</feature>
<dbReference type="Pfam" id="PF13487">
    <property type="entry name" value="HD_5"/>
    <property type="match status" value="1"/>
</dbReference>
<dbReference type="PROSITE" id="PS50885">
    <property type="entry name" value="HAMP"/>
    <property type="match status" value="1"/>
</dbReference>
<sequence length="970" mass="105788" precursor="true">MRRRYPLHLHISTLFLGLILVVCAVLGGIGYKLSRDLLEASASDLTTRIGRQALAEMQHLIEPAEMATRLLSLQRLTGASSLSERLDSLEFLRQALDSSAALSSLYVGYANGDFFLFGRIGHGSESEASRVPAGATYVVQSIENTAGDVRGHFLYFDAALRKLRDDLRPDYAAAYDPRQRPWYTQGLASSTQIKTPPYLFFSSGKVGTTLANRAADGRSVVGADILLHTLGQTLAGQKATPGSQMVLVNSQGYALAHEEHSRLLLSSVASDGRPSLARIDQLGVPALVPLLETVRNMAGTATRTLRVEAGGSIWRASVSPLRLEGVPPLYLVAAIPEDELMAGALKLIHHSALATLAVLLCTIPLTWLLARSISRSLGSLANEAEAIRHFEFSQPINVESSIKEVGQLALTMDQMKRTIRRFLDISHAVAAEQNFDRLLPRLLGDTLSASAAHAGVLYLAEGQQLNPAVALSADGSPLAGRLPSLTLTACGPLLDAALAAGAARAAPLEPGDRSRLGFAAAELPDLSHAIAVPLLNRQAELVGAMLLLCATATDDSRLSFVQALSGAAAVSLESKALIKAQKDLFEAFIQLIAAAIDAKSPYTGGHCARVPELTKMLARAACAADSGPYRDFQLSEDDWEAVHVAAWLHDCGKVTTPEYVVDKATKLETIHDRLHEVRTRFEVLKRDAQIACLQAIANGDNAQSARQRLAVEWQQIDDDFAFVAACNEGGEYMPPESIDRLQAIARRTWLRTLDDRIGISQEEKLRKAATPAATLPVVEPLLADRPEHRIARPARDGLADDDPRGFRMPVPALLYNRGELYNLSVGRGTLSEEERYKINEHIVQTLIMLWQLPFPRHLKHVPDIAGGHHEKMDGSGYPRRLRGDEMNPLARMMAIADIFEALTAIDRPYKKGKTLSEAIAIMSRMQQEQHIDADLFALFLRSGVYLDYARAFMRPEQIDAVDIDRVLGRR</sequence>
<dbReference type="OrthoDB" id="9774747at2"/>
<evidence type="ECO:0000259" key="2">
    <source>
        <dbReference type="PROSITE" id="PS50885"/>
    </source>
</evidence>
<dbReference type="Gene3D" id="3.30.450.20">
    <property type="entry name" value="PAS domain"/>
    <property type="match status" value="1"/>
</dbReference>
<dbReference type="Gene3D" id="6.10.340.10">
    <property type="match status" value="1"/>
</dbReference>
<dbReference type="STRING" id="522306.CAP2UW1_3853"/>
<feature type="domain" description="HD-GYP" evidence="3">
    <location>
        <begin position="757"/>
        <end position="955"/>
    </location>
</feature>
<organism evidence="4">
    <name type="scientific">Accumulibacter regalis</name>
    <dbReference type="NCBI Taxonomy" id="522306"/>
    <lineage>
        <taxon>Bacteria</taxon>
        <taxon>Pseudomonadati</taxon>
        <taxon>Pseudomonadota</taxon>
        <taxon>Betaproteobacteria</taxon>
        <taxon>Candidatus Accumulibacter</taxon>
    </lineage>
</organism>